<feature type="transmembrane region" description="Helical" evidence="7">
    <location>
        <begin position="220"/>
        <end position="245"/>
    </location>
</feature>
<evidence type="ECO:0000259" key="9">
    <source>
        <dbReference type="PROSITE" id="PS50928"/>
    </source>
</evidence>
<dbReference type="OrthoDB" id="9805974at2"/>
<accession>A0A1H1YM41</accession>
<comment type="subcellular location">
    <subcellularLocation>
        <location evidence="1 7">Cell membrane</location>
        <topology evidence="1 7">Multi-pass membrane protein</topology>
    </subcellularLocation>
</comment>
<keyword evidence="11" id="KW-1185">Reference proteome</keyword>
<dbReference type="EMBL" id="LT629779">
    <property type="protein sequence ID" value="SDT22405.1"/>
    <property type="molecule type" value="Genomic_DNA"/>
</dbReference>
<evidence type="ECO:0000256" key="3">
    <source>
        <dbReference type="ARBA" id="ARBA00022475"/>
    </source>
</evidence>
<dbReference type="InterPro" id="IPR051393">
    <property type="entry name" value="ABC_transporter_permease"/>
</dbReference>
<feature type="domain" description="ABC transmembrane type-1" evidence="9">
    <location>
        <begin position="89"/>
        <end position="301"/>
    </location>
</feature>
<dbReference type="PANTHER" id="PTHR30193:SF37">
    <property type="entry name" value="INNER MEMBRANE ABC TRANSPORTER PERMEASE PROTEIN YCJO"/>
    <property type="match status" value="1"/>
</dbReference>
<feature type="transmembrane region" description="Helical" evidence="7">
    <location>
        <begin position="280"/>
        <end position="300"/>
    </location>
</feature>
<evidence type="ECO:0000256" key="5">
    <source>
        <dbReference type="ARBA" id="ARBA00022989"/>
    </source>
</evidence>
<dbReference type="PROSITE" id="PS50928">
    <property type="entry name" value="ABC_TM1"/>
    <property type="match status" value="1"/>
</dbReference>
<dbReference type="SUPFAM" id="SSF161098">
    <property type="entry name" value="MetI-like"/>
    <property type="match status" value="1"/>
</dbReference>
<sequence length="311" mass="33918">MSIQTQPRSTASAAAPPPAPLKKVRNREALAGILFVLPTLMIFGLFKFLPIFGAGAMSLTQYSLNGDFEFLGADNYTRLAADPNFWQSLRVTFIYVAIFVPFIIAVSLAGAVLLDKLVRFTGTFRALLFIPYLSSFVMAGIIWTWIFSTDGPLNAALGGMGLGPVPFTSGPQLLVLLSLAVVSVWKGFGYSMLIFLAGLKAQPAEVHEAARIDGAGAWKSFWYVTLPLLKPVVFFVLIIETIVGFQGFDTIYVMTGGGPARASHSLIYFLFDEGFKFFDFGYASAVGVVLFLIVLVLSLVQQRFFEGKDSK</sequence>
<feature type="transmembrane region" description="Helical" evidence="7">
    <location>
        <begin position="126"/>
        <end position="146"/>
    </location>
</feature>
<feature type="transmembrane region" description="Helical" evidence="7">
    <location>
        <begin position="29"/>
        <end position="49"/>
    </location>
</feature>
<evidence type="ECO:0000256" key="4">
    <source>
        <dbReference type="ARBA" id="ARBA00022692"/>
    </source>
</evidence>
<organism evidence="10 11">
    <name type="scientific">Pseudarthrobacter equi</name>
    <dbReference type="NCBI Taxonomy" id="728066"/>
    <lineage>
        <taxon>Bacteria</taxon>
        <taxon>Bacillati</taxon>
        <taxon>Actinomycetota</taxon>
        <taxon>Actinomycetes</taxon>
        <taxon>Micrococcales</taxon>
        <taxon>Micrococcaceae</taxon>
        <taxon>Pseudarthrobacter</taxon>
    </lineage>
</organism>
<evidence type="ECO:0000313" key="10">
    <source>
        <dbReference type="EMBL" id="SDT22405.1"/>
    </source>
</evidence>
<dbReference type="GO" id="GO:0005886">
    <property type="term" value="C:plasma membrane"/>
    <property type="evidence" value="ECO:0007669"/>
    <property type="project" value="UniProtKB-SubCell"/>
</dbReference>
<feature type="transmembrane region" description="Helical" evidence="7">
    <location>
        <begin position="93"/>
        <end position="114"/>
    </location>
</feature>
<protein>
    <submittedName>
        <fullName evidence="10">Carbohydrate ABC transporter membrane protein 1, CUT1 family</fullName>
    </submittedName>
</protein>
<feature type="region of interest" description="Disordered" evidence="8">
    <location>
        <begin position="1"/>
        <end position="20"/>
    </location>
</feature>
<keyword evidence="6 7" id="KW-0472">Membrane</keyword>
<feature type="compositionally biased region" description="Polar residues" evidence="8">
    <location>
        <begin position="1"/>
        <end position="12"/>
    </location>
</feature>
<dbReference type="CDD" id="cd06261">
    <property type="entry name" value="TM_PBP2"/>
    <property type="match status" value="1"/>
</dbReference>
<dbReference type="PANTHER" id="PTHR30193">
    <property type="entry name" value="ABC TRANSPORTER PERMEASE PROTEIN"/>
    <property type="match status" value="1"/>
</dbReference>
<proteinExistence type="inferred from homology"/>
<evidence type="ECO:0000313" key="11">
    <source>
        <dbReference type="Proteomes" id="UP000198751"/>
    </source>
</evidence>
<evidence type="ECO:0000256" key="1">
    <source>
        <dbReference type="ARBA" id="ARBA00004651"/>
    </source>
</evidence>
<dbReference type="AlphaFoldDB" id="A0A1H1YM41"/>
<keyword evidence="5 7" id="KW-1133">Transmembrane helix</keyword>
<keyword evidence="2 7" id="KW-0813">Transport</keyword>
<keyword evidence="4 7" id="KW-0812">Transmembrane</keyword>
<keyword evidence="3" id="KW-1003">Cell membrane</keyword>
<dbReference type="GO" id="GO:0055085">
    <property type="term" value="P:transmembrane transport"/>
    <property type="evidence" value="ECO:0007669"/>
    <property type="project" value="InterPro"/>
</dbReference>
<dbReference type="Proteomes" id="UP000198751">
    <property type="component" value="Chromosome I"/>
</dbReference>
<evidence type="ECO:0000256" key="8">
    <source>
        <dbReference type="SAM" id="MobiDB-lite"/>
    </source>
</evidence>
<evidence type="ECO:0000256" key="2">
    <source>
        <dbReference type="ARBA" id="ARBA00022448"/>
    </source>
</evidence>
<dbReference type="RefSeq" id="WP_091719723.1">
    <property type="nucleotide sequence ID" value="NZ_CAUQLD010000002.1"/>
</dbReference>
<reference evidence="11" key="1">
    <citation type="submission" date="2016-10" db="EMBL/GenBank/DDBJ databases">
        <authorList>
            <person name="Varghese N."/>
            <person name="Submissions S."/>
        </authorList>
    </citation>
    <scope>NUCLEOTIDE SEQUENCE [LARGE SCALE GENOMIC DNA]</scope>
    <source>
        <strain evidence="11">IMMIB L-1606</strain>
    </source>
</reference>
<comment type="similarity">
    <text evidence="7">Belongs to the binding-protein-dependent transport system permease family.</text>
</comment>
<gene>
    <name evidence="10" type="ORF">SAMN04489743_2070</name>
</gene>
<dbReference type="InterPro" id="IPR035906">
    <property type="entry name" value="MetI-like_sf"/>
</dbReference>
<evidence type="ECO:0000256" key="6">
    <source>
        <dbReference type="ARBA" id="ARBA00023136"/>
    </source>
</evidence>
<dbReference type="Pfam" id="PF00528">
    <property type="entry name" value="BPD_transp_1"/>
    <property type="match status" value="1"/>
</dbReference>
<name>A0A1H1YM41_9MICC</name>
<evidence type="ECO:0000256" key="7">
    <source>
        <dbReference type="RuleBase" id="RU363032"/>
    </source>
</evidence>
<dbReference type="Gene3D" id="1.10.3720.10">
    <property type="entry name" value="MetI-like"/>
    <property type="match status" value="1"/>
</dbReference>
<feature type="transmembrane region" description="Helical" evidence="7">
    <location>
        <begin position="173"/>
        <end position="199"/>
    </location>
</feature>
<dbReference type="InterPro" id="IPR000515">
    <property type="entry name" value="MetI-like"/>
</dbReference>